<dbReference type="InterPro" id="IPR012340">
    <property type="entry name" value="NA-bd_OB-fold"/>
</dbReference>
<keyword evidence="1 3" id="KW-0547">Nucleotide-binding</keyword>
<evidence type="ECO:0000259" key="5">
    <source>
        <dbReference type="PROSITE" id="PS51721"/>
    </source>
</evidence>
<feature type="binding site" evidence="3">
    <location>
        <position position="262"/>
    </location>
    <ligand>
        <name>Zn(2+)</name>
        <dbReference type="ChEBI" id="CHEBI:29105"/>
    </ligand>
</feature>
<comment type="subunit">
    <text evidence="3">Monomer. Associates with 30S ribosomal subunit, binds 16S rRNA.</text>
</comment>
<dbReference type="InterPro" id="IPR025662">
    <property type="entry name" value="Sigma_54_int_dom_ATP-bd_1"/>
</dbReference>
<dbReference type="CDD" id="cd01854">
    <property type="entry name" value="YjeQ_EngC"/>
    <property type="match status" value="1"/>
</dbReference>
<feature type="binding site" evidence="3">
    <location>
        <position position="269"/>
    </location>
    <ligand>
        <name>Zn(2+)</name>
        <dbReference type="ChEBI" id="CHEBI:29105"/>
    </ligand>
</feature>
<organism evidence="6 7">
    <name type="scientific">Rarispira pelagica</name>
    <dbReference type="NCBI Taxonomy" id="3141764"/>
    <lineage>
        <taxon>Bacteria</taxon>
        <taxon>Pseudomonadati</taxon>
        <taxon>Spirochaetota</taxon>
        <taxon>Spirochaetia</taxon>
        <taxon>Winmispirales</taxon>
        <taxon>Winmispiraceae</taxon>
        <taxon>Rarispira</taxon>
    </lineage>
</organism>
<dbReference type="InterPro" id="IPR010914">
    <property type="entry name" value="RsgA_GTPase_dom"/>
</dbReference>
<evidence type="ECO:0000256" key="3">
    <source>
        <dbReference type="HAMAP-Rule" id="MF_01820"/>
    </source>
</evidence>
<comment type="subcellular location">
    <subcellularLocation>
        <location evidence="3">Cytoplasm</location>
    </subcellularLocation>
</comment>
<feature type="binding site" evidence="3">
    <location>
        <begin position="130"/>
        <end position="133"/>
    </location>
    <ligand>
        <name>GTP</name>
        <dbReference type="ChEBI" id="CHEBI:37565"/>
    </ligand>
</feature>
<keyword evidence="3" id="KW-0694">RNA-binding</keyword>
<keyword evidence="3" id="KW-0378">Hydrolase</keyword>
<evidence type="ECO:0000313" key="7">
    <source>
        <dbReference type="Proteomes" id="UP001466331"/>
    </source>
</evidence>
<dbReference type="Gene3D" id="2.40.50.140">
    <property type="entry name" value="Nucleic acid-binding proteins"/>
    <property type="match status" value="1"/>
</dbReference>
<evidence type="ECO:0000256" key="1">
    <source>
        <dbReference type="ARBA" id="ARBA00022741"/>
    </source>
</evidence>
<keyword evidence="3" id="KW-0699">rRNA-binding</keyword>
<dbReference type="RefSeq" id="WP_420069341.1">
    <property type="nucleotide sequence ID" value="NZ_JBCHKQ010000002.1"/>
</dbReference>
<dbReference type="InterPro" id="IPR004881">
    <property type="entry name" value="Ribosome_biogen_GTPase_RsgA"/>
</dbReference>
<dbReference type="Pfam" id="PF03193">
    <property type="entry name" value="RsgA_GTPase"/>
    <property type="match status" value="1"/>
</dbReference>
<dbReference type="SUPFAM" id="SSF52540">
    <property type="entry name" value="P-loop containing nucleoside triphosphate hydrolases"/>
    <property type="match status" value="1"/>
</dbReference>
<accession>A0ABU9UBM4</accession>
<dbReference type="PANTHER" id="PTHR32120">
    <property type="entry name" value="SMALL RIBOSOMAL SUBUNIT BIOGENESIS GTPASE RSGA"/>
    <property type="match status" value="1"/>
</dbReference>
<keyword evidence="7" id="KW-1185">Reference proteome</keyword>
<feature type="domain" description="CP-type G" evidence="5">
    <location>
        <begin position="77"/>
        <end position="238"/>
    </location>
</feature>
<name>A0ABU9UBM4_9SPIR</name>
<comment type="similarity">
    <text evidence="3">Belongs to the TRAFAC class YlqF/YawG GTPase family. RsgA subfamily.</text>
</comment>
<keyword evidence="3" id="KW-0862">Zinc</keyword>
<dbReference type="PROSITE" id="PS50936">
    <property type="entry name" value="ENGC_GTPASE"/>
    <property type="match status" value="1"/>
</dbReference>
<dbReference type="PROSITE" id="PS51721">
    <property type="entry name" value="G_CP"/>
    <property type="match status" value="1"/>
</dbReference>
<evidence type="ECO:0000259" key="4">
    <source>
        <dbReference type="PROSITE" id="PS50936"/>
    </source>
</evidence>
<comment type="cofactor">
    <cofactor evidence="3">
        <name>Zn(2+)</name>
        <dbReference type="ChEBI" id="CHEBI:29105"/>
    </cofactor>
    <text evidence="3">Binds 1 zinc ion per subunit.</text>
</comment>
<dbReference type="EC" id="3.6.1.-" evidence="3"/>
<keyword evidence="2 3" id="KW-0342">GTP-binding</keyword>
<dbReference type="Gene3D" id="3.40.50.300">
    <property type="entry name" value="P-loop containing nucleotide triphosphate hydrolases"/>
    <property type="match status" value="1"/>
</dbReference>
<dbReference type="Gene3D" id="1.10.40.50">
    <property type="entry name" value="Probable gtpase engc, domain 3"/>
    <property type="match status" value="1"/>
</dbReference>
<comment type="caution">
    <text evidence="6">The sequence shown here is derived from an EMBL/GenBank/DDBJ whole genome shotgun (WGS) entry which is preliminary data.</text>
</comment>
<keyword evidence="3" id="KW-0963">Cytoplasm</keyword>
<dbReference type="Proteomes" id="UP001466331">
    <property type="component" value="Unassembled WGS sequence"/>
</dbReference>
<keyword evidence="3" id="KW-0479">Metal-binding</keyword>
<feature type="binding site" evidence="3">
    <location>
        <position position="267"/>
    </location>
    <ligand>
        <name>Zn(2+)</name>
        <dbReference type="ChEBI" id="CHEBI:29105"/>
    </ligand>
</feature>
<dbReference type="PROSITE" id="PS00675">
    <property type="entry name" value="SIGMA54_INTERACT_1"/>
    <property type="match status" value="1"/>
</dbReference>
<comment type="function">
    <text evidence="3">One of several proteins that assist in the late maturation steps of the functional core of the 30S ribosomal subunit. Helps release RbfA from mature subunits. May play a role in the assembly of ribosomal proteins into the subunit. Circularly permuted GTPase that catalyzes slow GTP hydrolysis, GTPase activity is stimulated by the 30S ribosomal subunit.</text>
</comment>
<dbReference type="EMBL" id="JBCHKQ010000002">
    <property type="protein sequence ID" value="MEM5947894.1"/>
    <property type="molecule type" value="Genomic_DNA"/>
</dbReference>
<dbReference type="InterPro" id="IPR030378">
    <property type="entry name" value="G_CP_dom"/>
</dbReference>
<feature type="binding site" evidence="3">
    <location>
        <begin position="181"/>
        <end position="189"/>
    </location>
    <ligand>
        <name>GTP</name>
        <dbReference type="ChEBI" id="CHEBI:37565"/>
    </ligand>
</feature>
<dbReference type="PANTHER" id="PTHR32120:SF11">
    <property type="entry name" value="SMALL RIBOSOMAL SUBUNIT BIOGENESIS GTPASE RSGA 1, MITOCHONDRIAL-RELATED"/>
    <property type="match status" value="1"/>
</dbReference>
<feature type="binding site" evidence="3">
    <location>
        <position position="275"/>
    </location>
    <ligand>
        <name>Zn(2+)</name>
        <dbReference type="ChEBI" id="CHEBI:29105"/>
    </ligand>
</feature>
<evidence type="ECO:0000256" key="2">
    <source>
        <dbReference type="ARBA" id="ARBA00023134"/>
    </source>
</evidence>
<dbReference type="HAMAP" id="MF_01820">
    <property type="entry name" value="GTPase_RsgA"/>
    <property type="match status" value="1"/>
</dbReference>
<feature type="domain" description="EngC GTPase" evidence="4">
    <location>
        <begin position="89"/>
        <end position="236"/>
    </location>
</feature>
<gene>
    <name evidence="3 6" type="primary">rsgA</name>
    <name evidence="6" type="ORF">WKV44_04995</name>
</gene>
<dbReference type="InterPro" id="IPR027417">
    <property type="entry name" value="P-loop_NTPase"/>
</dbReference>
<evidence type="ECO:0000313" key="6">
    <source>
        <dbReference type="EMBL" id="MEM5947894.1"/>
    </source>
</evidence>
<dbReference type="NCBIfam" id="TIGR00157">
    <property type="entry name" value="ribosome small subunit-dependent GTPase A"/>
    <property type="match status" value="1"/>
</dbReference>
<proteinExistence type="inferred from homology"/>
<reference evidence="6 7" key="1">
    <citation type="submission" date="2024-03" db="EMBL/GenBank/DDBJ databases">
        <title>Ignisphaera cupida sp. nov., a hyperthermophilic hydrolytic archaeon from a hot spring of Kamchatka, and proposal of Ignisphaeraceae fam. nov.</title>
        <authorList>
            <person name="Podosokorskaya O.A."/>
            <person name="Elcheninov A.G."/>
            <person name="Maltseva A.I."/>
            <person name="Zayulina K.S."/>
            <person name="Novikov A."/>
            <person name="Merkel A.Y."/>
        </authorList>
    </citation>
    <scope>NUCLEOTIDE SEQUENCE [LARGE SCALE GENOMIC DNA]</scope>
    <source>
        <strain evidence="6 7">38H-sp</strain>
    </source>
</reference>
<sequence length="307" mass="34528">MPEGIVRYGINNIFTIEEDVTGEVFECRIRGKILSDSVGGYNPLAPGDRVSFFYDSIESHKGYIENRLERKNAFLRYNIKKKQPQTIAANLDIVVCISSPDNPPFRPRFIDRILVEAELMPGCDAMILLNKTDIGIPDNVENILQLYESLGYPVRRVSALTGIGLSDCFDIWKNKRVLFVGQSGVGKSSLINAIYPQASQKTGEISKKYNRGSHVTIFARSFCYDGMDITDAPGVRDFIPYGVDSSELRFFYRDIAQLSCDCQYSSCVHIDEPGCAVKAAVESGTLNADRYYSYVRLYNDILELEKL</sequence>
<keyword evidence="3" id="KW-0690">Ribosome biogenesis</keyword>
<protein>
    <recommendedName>
        <fullName evidence="3">Small ribosomal subunit biogenesis GTPase RsgA</fullName>
        <ecNumber evidence="3">3.6.1.-</ecNumber>
    </recommendedName>
</protein>